<dbReference type="KEGG" id="ccho:CCHOA_01720"/>
<organism evidence="1 2">
    <name type="scientific">Corynebacterium choanae</name>
    <dbReference type="NCBI Taxonomy" id="1862358"/>
    <lineage>
        <taxon>Bacteria</taxon>
        <taxon>Bacillati</taxon>
        <taxon>Actinomycetota</taxon>
        <taxon>Actinomycetes</taxon>
        <taxon>Mycobacteriales</taxon>
        <taxon>Corynebacteriaceae</taxon>
        <taxon>Corynebacterium</taxon>
    </lineage>
</organism>
<name>A0A3G6J4E2_9CORY</name>
<accession>A0A3G6J4E2</accession>
<evidence type="ECO:0000313" key="2">
    <source>
        <dbReference type="Proteomes" id="UP000269019"/>
    </source>
</evidence>
<protein>
    <submittedName>
        <fullName evidence="1">Uncharacterized protein</fullName>
    </submittedName>
</protein>
<gene>
    <name evidence="1" type="ORF">CCHOA_01720</name>
</gene>
<reference evidence="1 2" key="1">
    <citation type="submission" date="2018-11" db="EMBL/GenBank/DDBJ databases">
        <authorList>
            <person name="Kleinhagauer T."/>
            <person name="Glaeser S.P."/>
            <person name="Spergser J."/>
            <person name="Ruckert C."/>
            <person name="Kaempfer P."/>
            <person name="Busse H.-J."/>
        </authorList>
    </citation>
    <scope>NUCLEOTIDE SEQUENCE [LARGE SCALE GENOMIC DNA]</scope>
    <source>
        <strain evidence="1 2">200CH</strain>
    </source>
</reference>
<sequence>MLVLCSVHNYRSHHDPTVLNLVDPATWVCAHGPSATTCTVLHSPSAGGVTSLLAPLASLSESNLHPIGSATTVEQLYQPHLAQLARPCKFHLTYVHDGFHFRWQVNVDARGVAEEEVFYHKQGATSWELLFQHRDDEVVFGSSANVSPADQAMIAQASGKMAVALPALRSTKKSSPSKAASTFFTRQLVCIRDGGAQAPLSRIIYRHIAANPELLRIIPAAMTAGGFDTAGIGVNSAKLTARLKPVAKLFGTIEPLHSPEQVRAMIRAHKQGNQRVAPPWPHVTLTDLARLLPHAAITHKTGFTTYSLALAEHSQTAQTWCRVSLSAGVTLLTGGTLVIDNADSFLTPRLVTLLQEWFCDETLNPLRAQLVLGIRNPELAAALSQGPINFRHVALRQGASVLHDEIPEDSTIAALRTTIKHPTPTETNNVPLTCTLSYLRQLLEIHDH</sequence>
<keyword evidence="2" id="KW-1185">Reference proteome</keyword>
<proteinExistence type="predicted"/>
<dbReference type="Proteomes" id="UP000269019">
    <property type="component" value="Chromosome"/>
</dbReference>
<evidence type="ECO:0000313" key="1">
    <source>
        <dbReference type="EMBL" id="AZA12772.1"/>
    </source>
</evidence>
<dbReference type="AlphaFoldDB" id="A0A3G6J4E2"/>
<dbReference type="EMBL" id="CP033896">
    <property type="protein sequence ID" value="AZA12772.1"/>
    <property type="molecule type" value="Genomic_DNA"/>
</dbReference>